<proteinExistence type="predicted"/>
<dbReference type="EMBL" id="CP019236">
    <property type="protein sequence ID" value="APW37381.1"/>
    <property type="molecule type" value="Genomic_DNA"/>
</dbReference>
<organism evidence="3 4">
    <name type="scientific">Rhodoferax koreensis</name>
    <dbReference type="NCBI Taxonomy" id="1842727"/>
    <lineage>
        <taxon>Bacteria</taxon>
        <taxon>Pseudomonadati</taxon>
        <taxon>Pseudomonadota</taxon>
        <taxon>Betaproteobacteria</taxon>
        <taxon>Burkholderiales</taxon>
        <taxon>Comamonadaceae</taxon>
        <taxon>Rhodoferax</taxon>
    </lineage>
</organism>
<evidence type="ECO:0008006" key="5">
    <source>
        <dbReference type="Google" id="ProtNLM"/>
    </source>
</evidence>
<evidence type="ECO:0000313" key="4">
    <source>
        <dbReference type="Proteomes" id="UP000186609"/>
    </source>
</evidence>
<feature type="compositionally biased region" description="Basic and acidic residues" evidence="1">
    <location>
        <begin position="78"/>
        <end position="89"/>
    </location>
</feature>
<dbReference type="KEGG" id="rhy:RD110_09435"/>
<name>A0A1P8JUL7_9BURK</name>
<dbReference type="RefSeq" id="WP_076198846.1">
    <property type="nucleotide sequence ID" value="NZ_CP019236.1"/>
</dbReference>
<evidence type="ECO:0000313" key="3">
    <source>
        <dbReference type="EMBL" id="APW37381.1"/>
    </source>
</evidence>
<feature type="region of interest" description="Disordered" evidence="1">
    <location>
        <begin position="58"/>
        <end position="106"/>
    </location>
</feature>
<feature type="signal peptide" evidence="2">
    <location>
        <begin position="1"/>
        <end position="25"/>
    </location>
</feature>
<dbReference type="InterPro" id="IPR025421">
    <property type="entry name" value="DUF4148"/>
</dbReference>
<accession>A0A1P8JUL7</accession>
<sequence>MNTSTKILSSALIAIASLSAASAFAGDNDYPGVQTSTVSNTTRAQVRAELMQARRDGTLIQADDNYPADQAAQTVGGKTREQVKAELRDAQSQGNYSARVADSYPA</sequence>
<gene>
    <name evidence="3" type="ORF">RD110_09435</name>
</gene>
<protein>
    <recommendedName>
        <fullName evidence="5">DUF4148 domain-containing protein</fullName>
    </recommendedName>
</protein>
<dbReference type="STRING" id="1842727.RD110_09435"/>
<evidence type="ECO:0000256" key="1">
    <source>
        <dbReference type="SAM" id="MobiDB-lite"/>
    </source>
</evidence>
<reference evidence="3 4" key="1">
    <citation type="submission" date="2017-01" db="EMBL/GenBank/DDBJ databases">
        <authorList>
            <person name="Mah S.A."/>
            <person name="Swanson W.J."/>
            <person name="Moy G.W."/>
            <person name="Vacquier V.D."/>
        </authorList>
    </citation>
    <scope>NUCLEOTIDE SEQUENCE [LARGE SCALE GENOMIC DNA]</scope>
    <source>
        <strain evidence="3 4">DCY110</strain>
    </source>
</reference>
<dbReference type="Proteomes" id="UP000186609">
    <property type="component" value="Chromosome"/>
</dbReference>
<keyword evidence="4" id="KW-1185">Reference proteome</keyword>
<feature type="chain" id="PRO_5012410799" description="DUF4148 domain-containing protein" evidence="2">
    <location>
        <begin position="26"/>
        <end position="106"/>
    </location>
</feature>
<evidence type="ECO:0000256" key="2">
    <source>
        <dbReference type="SAM" id="SignalP"/>
    </source>
</evidence>
<dbReference type="Pfam" id="PF13663">
    <property type="entry name" value="DUF4148"/>
    <property type="match status" value="1"/>
</dbReference>
<keyword evidence="2" id="KW-0732">Signal</keyword>
<dbReference type="AlphaFoldDB" id="A0A1P8JUL7"/>
<dbReference type="OrthoDB" id="8656910at2"/>